<dbReference type="AlphaFoldDB" id="U5VRC8"/>
<dbReference type="OrthoDB" id="3405526at2"/>
<dbReference type="Proteomes" id="UP000017746">
    <property type="component" value="Chromosome"/>
</dbReference>
<keyword evidence="1" id="KW-0812">Transmembrane</keyword>
<dbReference type="STRING" id="1246995.AFR_05390"/>
<evidence type="ECO:0000256" key="1">
    <source>
        <dbReference type="SAM" id="Phobius"/>
    </source>
</evidence>
<accession>U5VRC8</accession>
<dbReference type="HOGENOM" id="CLU_1444830_0_0_11"/>
<keyword evidence="1" id="KW-0472">Membrane</keyword>
<dbReference type="eggNOG" id="ENOG5033ATF">
    <property type="taxonomic scope" value="Bacteria"/>
</dbReference>
<name>U5VRC8_9ACTN</name>
<feature type="transmembrane region" description="Helical" evidence="1">
    <location>
        <begin position="161"/>
        <end position="181"/>
    </location>
</feature>
<protein>
    <submittedName>
        <fullName evidence="2">Uncharacterized protein</fullName>
    </submittedName>
</protein>
<sequence length="187" mass="19600">MLDGLNRRLERAQKAVSRATLLPLVVRCGIGLALFAAMTVAWPPGLVVSRYVVLLGLVAAWPAFAPRGRGVTFAILVVVGGWILDTTWNDARVALWRVLAIATLLYLGHILAALAAVLPTDALVNADVVAGWLTRALLVVLISAVLTVIALALTAELAGEAFVIATLVGLAAAVGATLVLARMLRRP</sequence>
<organism evidence="2 3">
    <name type="scientific">Actinoplanes friuliensis DSM 7358</name>
    <dbReference type="NCBI Taxonomy" id="1246995"/>
    <lineage>
        <taxon>Bacteria</taxon>
        <taxon>Bacillati</taxon>
        <taxon>Actinomycetota</taxon>
        <taxon>Actinomycetes</taxon>
        <taxon>Micromonosporales</taxon>
        <taxon>Micromonosporaceae</taxon>
        <taxon>Actinoplanes</taxon>
    </lineage>
</organism>
<feature type="transmembrane region" description="Helical" evidence="1">
    <location>
        <begin position="71"/>
        <end position="88"/>
    </location>
</feature>
<dbReference type="EMBL" id="CP006272">
    <property type="protein sequence ID" value="AGZ39367.1"/>
    <property type="molecule type" value="Genomic_DNA"/>
</dbReference>
<reference evidence="2 3" key="1">
    <citation type="journal article" date="2014" name="J. Biotechnol.">
        <title>Complete genome sequence of the actinobacterium Actinoplanes friuliensis HAG 010964, producer of the lipopeptide antibiotic friulimycin.</title>
        <authorList>
            <person name="Ruckert C."/>
            <person name="Szczepanowski R."/>
            <person name="Albersmeier A."/>
            <person name="Goesmann A."/>
            <person name="Fischer N."/>
            <person name="Steinkamper A."/>
            <person name="Puhler A."/>
            <person name="Biener R."/>
            <person name="Schwartz D."/>
            <person name="Kalinowski J."/>
        </authorList>
    </citation>
    <scope>NUCLEOTIDE SEQUENCE [LARGE SCALE GENOMIC DNA]</scope>
    <source>
        <strain evidence="2 3">DSM 7358</strain>
    </source>
</reference>
<gene>
    <name evidence="2" type="ORF">AFR_05390</name>
</gene>
<evidence type="ECO:0000313" key="3">
    <source>
        <dbReference type="Proteomes" id="UP000017746"/>
    </source>
</evidence>
<dbReference type="KEGG" id="afs:AFR_05390"/>
<evidence type="ECO:0000313" key="2">
    <source>
        <dbReference type="EMBL" id="AGZ39367.1"/>
    </source>
</evidence>
<feature type="transmembrane region" description="Helical" evidence="1">
    <location>
        <begin position="21"/>
        <end position="42"/>
    </location>
</feature>
<keyword evidence="1" id="KW-1133">Transmembrane helix</keyword>
<keyword evidence="3" id="KW-1185">Reference proteome</keyword>
<dbReference type="RefSeq" id="WP_023358898.1">
    <property type="nucleotide sequence ID" value="NC_022657.1"/>
</dbReference>
<feature type="transmembrane region" description="Helical" evidence="1">
    <location>
        <begin position="132"/>
        <end position="155"/>
    </location>
</feature>
<dbReference type="PATRIC" id="fig|1246995.3.peg.1091"/>
<feature type="transmembrane region" description="Helical" evidence="1">
    <location>
        <begin position="94"/>
        <end position="120"/>
    </location>
</feature>
<proteinExistence type="predicted"/>